<dbReference type="Proteomes" id="UP000187209">
    <property type="component" value="Unassembled WGS sequence"/>
</dbReference>
<sequence>MNHKPKPSKDFEPKGRLFHKKTSYSSPHAFTPRCNYTTSTSEMTSMKNELSELKKTLNETLSEVALVKKQYQQETKTLQTSYEELKKEFETLRFEKDERQTKQTYGIEEYSQLTLELIGLRTEIDRLSNLYDRERRSNHMRIIENKLHESLLEDLN</sequence>
<dbReference type="OrthoDB" id="322447at2759"/>
<accession>A0A1R2BZT1</accession>
<evidence type="ECO:0000256" key="1">
    <source>
        <dbReference type="SAM" id="Coils"/>
    </source>
</evidence>
<gene>
    <name evidence="3" type="ORF">SteCoe_17073</name>
</gene>
<evidence type="ECO:0000313" key="4">
    <source>
        <dbReference type="Proteomes" id="UP000187209"/>
    </source>
</evidence>
<evidence type="ECO:0000256" key="2">
    <source>
        <dbReference type="SAM" id="MobiDB-lite"/>
    </source>
</evidence>
<keyword evidence="1" id="KW-0175">Coiled coil</keyword>
<comment type="caution">
    <text evidence="3">The sequence shown here is derived from an EMBL/GenBank/DDBJ whole genome shotgun (WGS) entry which is preliminary data.</text>
</comment>
<reference evidence="3 4" key="1">
    <citation type="submission" date="2016-11" db="EMBL/GenBank/DDBJ databases">
        <title>The macronuclear genome of Stentor coeruleus: a giant cell with tiny introns.</title>
        <authorList>
            <person name="Slabodnick M."/>
            <person name="Ruby J.G."/>
            <person name="Reiff S.B."/>
            <person name="Swart E.C."/>
            <person name="Gosai S."/>
            <person name="Prabakaran S."/>
            <person name="Witkowska E."/>
            <person name="Larue G.E."/>
            <person name="Fisher S."/>
            <person name="Freeman R.M."/>
            <person name="Gunawardena J."/>
            <person name="Chu W."/>
            <person name="Stover N.A."/>
            <person name="Gregory B.D."/>
            <person name="Nowacki M."/>
            <person name="Derisi J."/>
            <person name="Roy S.W."/>
            <person name="Marshall W.F."/>
            <person name="Sood P."/>
        </authorList>
    </citation>
    <scope>NUCLEOTIDE SEQUENCE [LARGE SCALE GENOMIC DNA]</scope>
    <source>
        <strain evidence="3">WM001</strain>
    </source>
</reference>
<protein>
    <submittedName>
        <fullName evidence="3">Uncharacterized protein</fullName>
    </submittedName>
</protein>
<keyword evidence="4" id="KW-1185">Reference proteome</keyword>
<proteinExistence type="predicted"/>
<name>A0A1R2BZT1_9CILI</name>
<organism evidence="3 4">
    <name type="scientific">Stentor coeruleus</name>
    <dbReference type="NCBI Taxonomy" id="5963"/>
    <lineage>
        <taxon>Eukaryota</taxon>
        <taxon>Sar</taxon>
        <taxon>Alveolata</taxon>
        <taxon>Ciliophora</taxon>
        <taxon>Postciliodesmatophora</taxon>
        <taxon>Heterotrichea</taxon>
        <taxon>Heterotrichida</taxon>
        <taxon>Stentoridae</taxon>
        <taxon>Stentor</taxon>
    </lineage>
</organism>
<evidence type="ECO:0000313" key="3">
    <source>
        <dbReference type="EMBL" id="OMJ82292.1"/>
    </source>
</evidence>
<feature type="region of interest" description="Disordered" evidence="2">
    <location>
        <begin position="1"/>
        <end position="24"/>
    </location>
</feature>
<feature type="coiled-coil region" evidence="1">
    <location>
        <begin position="43"/>
        <end position="130"/>
    </location>
</feature>
<dbReference type="EMBL" id="MPUH01000346">
    <property type="protein sequence ID" value="OMJ82292.1"/>
    <property type="molecule type" value="Genomic_DNA"/>
</dbReference>
<dbReference type="AlphaFoldDB" id="A0A1R2BZT1"/>